<name>A0A0N4ZSM3_PARTI</name>
<accession>A0A0N4ZSM3</accession>
<dbReference type="InterPro" id="IPR029063">
    <property type="entry name" value="SAM-dependent_MTases_sf"/>
</dbReference>
<reference evidence="2" key="1">
    <citation type="submission" date="2017-02" db="UniProtKB">
        <authorList>
            <consortium name="WormBaseParasite"/>
        </authorList>
    </citation>
    <scope>IDENTIFICATION</scope>
</reference>
<dbReference type="Proteomes" id="UP000038045">
    <property type="component" value="Unplaced"/>
</dbReference>
<proteinExistence type="predicted"/>
<evidence type="ECO:0000313" key="1">
    <source>
        <dbReference type="Proteomes" id="UP000038045"/>
    </source>
</evidence>
<dbReference type="SUPFAM" id="SSF53335">
    <property type="entry name" value="S-adenosyl-L-methionine-dependent methyltransferases"/>
    <property type="match status" value="1"/>
</dbReference>
<protein>
    <submittedName>
        <fullName evidence="2">Methyltransferase</fullName>
    </submittedName>
</protein>
<dbReference type="WBParaSite" id="PTRK_0001150500.1">
    <property type="protein sequence ID" value="PTRK_0001150500.1"/>
    <property type="gene ID" value="PTRK_0001150500"/>
</dbReference>
<organism evidence="1 2">
    <name type="scientific">Parastrongyloides trichosuri</name>
    <name type="common">Possum-specific nematode worm</name>
    <dbReference type="NCBI Taxonomy" id="131310"/>
    <lineage>
        <taxon>Eukaryota</taxon>
        <taxon>Metazoa</taxon>
        <taxon>Ecdysozoa</taxon>
        <taxon>Nematoda</taxon>
        <taxon>Chromadorea</taxon>
        <taxon>Rhabditida</taxon>
        <taxon>Tylenchina</taxon>
        <taxon>Panagrolaimomorpha</taxon>
        <taxon>Strongyloidoidea</taxon>
        <taxon>Strongyloididae</taxon>
        <taxon>Parastrongyloides</taxon>
    </lineage>
</organism>
<dbReference type="Gene3D" id="3.40.50.150">
    <property type="entry name" value="Vaccinia Virus protein VP39"/>
    <property type="match status" value="1"/>
</dbReference>
<dbReference type="AlphaFoldDB" id="A0A0N4ZSM3"/>
<evidence type="ECO:0000313" key="2">
    <source>
        <dbReference type="WBParaSite" id="PTRK_0001150500.1"/>
    </source>
</evidence>
<dbReference type="Pfam" id="PF01564">
    <property type="entry name" value="Spermine_synth"/>
    <property type="match status" value="1"/>
</dbReference>
<sequence>MLYKYRYVTTEYLYPKEIQDIGKNAIVLDRICSNYFPNTCYSVVDRYFEEEDLVGRSIVMNDDYRFMETFVGLKKPNKDSFFWTSDTRLWEIDHDKIDSEYVAIMASMPFFVHSKNLNYDYNGNFLEIGLGGGSLSMFLHSHFKNLNITVAEIDGSMIEIAKRYFNVSENNKNYRILREDGEKTIEDAVKNGMVYDSITIDACGNDTNVGCPTYNFIKNSTLNNIKKILKDRGIVNINLLVINDKDHLTYFKKVMNQLLTHFPTCIFTFSEIELNYIVGCVKYSIENIYESEILFEENLKNIVDKWNLSKNLYKAKIKIMNKNGLDDV</sequence>
<dbReference type="STRING" id="131310.A0A0N4ZSM3"/>
<keyword evidence="1" id="KW-1185">Reference proteome</keyword>